<dbReference type="InterPro" id="IPR013767">
    <property type="entry name" value="PAS_fold"/>
</dbReference>
<evidence type="ECO:0000313" key="11">
    <source>
        <dbReference type="Proteomes" id="UP000247792"/>
    </source>
</evidence>
<dbReference type="SUPFAM" id="SSF47384">
    <property type="entry name" value="Homodimeric domain of signal transducing histidine kinase"/>
    <property type="match status" value="1"/>
</dbReference>
<evidence type="ECO:0000256" key="3">
    <source>
        <dbReference type="ARBA" id="ARBA00022553"/>
    </source>
</evidence>
<sequence length="674" mass="74439">MSGKVEVSGVALYRAMVDQALDAVLVLEDGAVRDSNLAATTMFCLSEEQILSSTFMQLSSASQREAQHTFEMHMGLAMQGQPQRFEWSCCRADGSSFASEVSLGLLEDGARKMLIVTVRDITACQYAERSAYHKGEKLRVLLENFPGGVSLIDENLRVVAWNSELLRMLDLPAALFDGQPPLAREVFEANIRRGEYGEFSNASDEEKLAKLMAIIQSDTPYTYERLRSDGSIIEVRGVPVEGGGFVTTCMDVTAKRRIEIEFRKQSLFLKAVLAHMPQGLSVFDEQLKLYLWNQGFLDVLDYHPDTIYQGVAFEDLLRIMAERGEYGEGDIEELIATRLQLARQFQAHEFERTRPNAHTHLVQGKPIHENGKLQGFVTTYTDITELKKVQTALSKANALLEQNIAERTTELRHTQDDLMRSEKLAAMGALVASVAHELNTPIGNSLLTASTLHARTREFAQKISDGNILRSDLAAYLQAAQHASELIEHGLNNAADLVASFKQVAVDQASSKRRRFQLNKVCHDVIATMMAKIRQAGLQISVDIPEHIELDSFPGPLDQVICNLIDNAILHAFEGKPDGQIWISAILPGQDRVELRFDDNGIGIPAENLGRVFDPFFTTKLGQGGTGLGMNIVYNIITSLLGGDIRIESEEGAGASFIMQIPLVATVNDTGPAD</sequence>
<dbReference type="NCBIfam" id="TIGR00229">
    <property type="entry name" value="sensory_box"/>
    <property type="match status" value="1"/>
</dbReference>
<keyword evidence="6" id="KW-0418">Kinase</keyword>
<dbReference type="Proteomes" id="UP000247792">
    <property type="component" value="Unassembled WGS sequence"/>
</dbReference>
<dbReference type="InterPro" id="IPR036890">
    <property type="entry name" value="HATPase_C_sf"/>
</dbReference>
<evidence type="ECO:0000256" key="4">
    <source>
        <dbReference type="ARBA" id="ARBA00022679"/>
    </source>
</evidence>
<dbReference type="EC" id="2.7.13.3" evidence="2"/>
<dbReference type="CDD" id="cd00130">
    <property type="entry name" value="PAS"/>
    <property type="match status" value="2"/>
</dbReference>
<keyword evidence="11" id="KW-1185">Reference proteome</keyword>
<keyword evidence="7" id="KW-0067">ATP-binding</keyword>
<dbReference type="OrthoDB" id="9812260at2"/>
<keyword evidence="5" id="KW-0547">Nucleotide-binding</keyword>
<dbReference type="Pfam" id="PF00989">
    <property type="entry name" value="PAS"/>
    <property type="match status" value="1"/>
</dbReference>
<proteinExistence type="predicted"/>
<keyword evidence="8" id="KW-0902">Two-component regulatory system</keyword>
<evidence type="ECO:0000256" key="1">
    <source>
        <dbReference type="ARBA" id="ARBA00000085"/>
    </source>
</evidence>
<evidence type="ECO:0000256" key="7">
    <source>
        <dbReference type="ARBA" id="ARBA00022840"/>
    </source>
</evidence>
<dbReference type="InterPro" id="IPR003661">
    <property type="entry name" value="HisK_dim/P_dom"/>
</dbReference>
<dbReference type="SMART" id="SM00091">
    <property type="entry name" value="PAS"/>
    <property type="match status" value="3"/>
</dbReference>
<name>A0A318JCS7_9BURK</name>
<dbReference type="AlphaFoldDB" id="A0A318JCS7"/>
<keyword evidence="4" id="KW-0808">Transferase</keyword>
<dbReference type="InterPro" id="IPR036097">
    <property type="entry name" value="HisK_dim/P_sf"/>
</dbReference>
<dbReference type="InterPro" id="IPR035965">
    <property type="entry name" value="PAS-like_dom_sf"/>
</dbReference>
<dbReference type="InterPro" id="IPR004358">
    <property type="entry name" value="Sig_transdc_His_kin-like_C"/>
</dbReference>
<evidence type="ECO:0000256" key="6">
    <source>
        <dbReference type="ARBA" id="ARBA00022777"/>
    </source>
</evidence>
<dbReference type="SUPFAM" id="SSF55874">
    <property type="entry name" value="ATPase domain of HSP90 chaperone/DNA topoisomerase II/histidine kinase"/>
    <property type="match status" value="1"/>
</dbReference>
<accession>A0A318JCS7</accession>
<dbReference type="SMART" id="SM00387">
    <property type="entry name" value="HATPase_c"/>
    <property type="match status" value="1"/>
</dbReference>
<dbReference type="Gene3D" id="3.30.565.10">
    <property type="entry name" value="Histidine kinase-like ATPase, C-terminal domain"/>
    <property type="match status" value="1"/>
</dbReference>
<protein>
    <recommendedName>
        <fullName evidence="2">histidine kinase</fullName>
        <ecNumber evidence="2">2.7.13.3</ecNumber>
    </recommendedName>
</protein>
<dbReference type="RefSeq" id="WP_110254838.1">
    <property type="nucleotide sequence ID" value="NZ_QJKB01000002.1"/>
</dbReference>
<organism evidence="10 11">
    <name type="scientific">Undibacterium pigrum</name>
    <dbReference type="NCBI Taxonomy" id="401470"/>
    <lineage>
        <taxon>Bacteria</taxon>
        <taxon>Pseudomonadati</taxon>
        <taxon>Pseudomonadota</taxon>
        <taxon>Betaproteobacteria</taxon>
        <taxon>Burkholderiales</taxon>
        <taxon>Oxalobacteraceae</taxon>
        <taxon>Undibacterium</taxon>
    </lineage>
</organism>
<dbReference type="PROSITE" id="PS50109">
    <property type="entry name" value="HIS_KIN"/>
    <property type="match status" value="1"/>
</dbReference>
<comment type="catalytic activity">
    <reaction evidence="1">
        <text>ATP + protein L-histidine = ADP + protein N-phospho-L-histidine.</text>
        <dbReference type="EC" id="2.7.13.3"/>
    </reaction>
</comment>
<dbReference type="PANTHER" id="PTHR43065:SF47">
    <property type="match status" value="1"/>
</dbReference>
<evidence type="ECO:0000259" key="9">
    <source>
        <dbReference type="PROSITE" id="PS50109"/>
    </source>
</evidence>
<dbReference type="EMBL" id="QJKB01000002">
    <property type="protein sequence ID" value="PXX45406.1"/>
    <property type="molecule type" value="Genomic_DNA"/>
</dbReference>
<dbReference type="InterPro" id="IPR005467">
    <property type="entry name" value="His_kinase_dom"/>
</dbReference>
<comment type="caution">
    <text evidence="10">The sequence shown here is derived from an EMBL/GenBank/DDBJ whole genome shotgun (WGS) entry which is preliminary data.</text>
</comment>
<dbReference type="InterPro" id="IPR003594">
    <property type="entry name" value="HATPase_dom"/>
</dbReference>
<dbReference type="Gene3D" id="3.30.450.20">
    <property type="entry name" value="PAS domain"/>
    <property type="match status" value="3"/>
</dbReference>
<dbReference type="Pfam" id="PF02518">
    <property type="entry name" value="HATPase_c"/>
    <property type="match status" value="1"/>
</dbReference>
<evidence type="ECO:0000256" key="5">
    <source>
        <dbReference type="ARBA" id="ARBA00022741"/>
    </source>
</evidence>
<dbReference type="GO" id="GO:0000155">
    <property type="term" value="F:phosphorelay sensor kinase activity"/>
    <property type="evidence" value="ECO:0007669"/>
    <property type="project" value="InterPro"/>
</dbReference>
<gene>
    <name evidence="10" type="ORF">DFR42_102634</name>
</gene>
<evidence type="ECO:0000256" key="2">
    <source>
        <dbReference type="ARBA" id="ARBA00012438"/>
    </source>
</evidence>
<dbReference type="PANTHER" id="PTHR43065">
    <property type="entry name" value="SENSOR HISTIDINE KINASE"/>
    <property type="match status" value="1"/>
</dbReference>
<evidence type="ECO:0000313" key="10">
    <source>
        <dbReference type="EMBL" id="PXX45406.1"/>
    </source>
</evidence>
<feature type="domain" description="Histidine kinase" evidence="9">
    <location>
        <begin position="433"/>
        <end position="665"/>
    </location>
</feature>
<dbReference type="CDD" id="cd00082">
    <property type="entry name" value="HisKA"/>
    <property type="match status" value="1"/>
</dbReference>
<dbReference type="Pfam" id="PF12860">
    <property type="entry name" value="PAS_7"/>
    <property type="match status" value="2"/>
</dbReference>
<dbReference type="InterPro" id="IPR000014">
    <property type="entry name" value="PAS"/>
</dbReference>
<evidence type="ECO:0000256" key="8">
    <source>
        <dbReference type="ARBA" id="ARBA00023012"/>
    </source>
</evidence>
<dbReference type="PRINTS" id="PR00344">
    <property type="entry name" value="BCTRLSENSOR"/>
</dbReference>
<dbReference type="Gene3D" id="1.10.287.130">
    <property type="match status" value="1"/>
</dbReference>
<reference evidence="10 11" key="1">
    <citation type="submission" date="2018-05" db="EMBL/GenBank/DDBJ databases">
        <title>Genomic Encyclopedia of Type Strains, Phase IV (KMG-IV): sequencing the most valuable type-strain genomes for metagenomic binning, comparative biology and taxonomic classification.</title>
        <authorList>
            <person name="Goeker M."/>
        </authorList>
    </citation>
    <scope>NUCLEOTIDE SEQUENCE [LARGE SCALE GENOMIC DNA]</scope>
    <source>
        <strain evidence="10 11">DSM 19792</strain>
    </source>
</reference>
<dbReference type="SUPFAM" id="SSF55785">
    <property type="entry name" value="PYP-like sensor domain (PAS domain)"/>
    <property type="match status" value="3"/>
</dbReference>
<keyword evidence="3" id="KW-0597">Phosphoprotein</keyword>